<dbReference type="SUPFAM" id="SSF52833">
    <property type="entry name" value="Thioredoxin-like"/>
    <property type="match status" value="3"/>
</dbReference>
<sequence length="477" mass="52575">EILQSHFHTLRLRGLLDRVFRILTLWCTMWRLLCLLSTVLSTCNGLYSSDQSVAHLTSSNFDDFISSPGVSIVKFYASWCGHCERLAPKYKQAAAILKGIVRFGAVDNDKQSELGERYNVQGYPTVLIFRDGKSEPLQYEGERDAGSIVKFLLEQIVEIVDQRGKKEGVTIKKPSRSTDGTCGGSSGSSHGRSSGGDSNGDGSVIELTDKNFDDLVLKSEDEWLVSFYAPWCPHCKSLKPEWESAARKLSGKVKLGGVDATVYQSLAQRYSVKGFPTIKHFPAGVKSGASADYDGGRSAEAIVAWALQRLAKNKPPPEVLEITSNTILQDSCAEKQLCIIAVLPHLLDCQSKCRNNYIDLLKKATEKFKENDWGWLWTPARSHPDLEKTLEIGGFGYPALAAINARKLKCAVMRGSFSDSGIHEFLRDLSQGRSSVPLIPISGLPQLKTVESWDGKDAPVIEAEKIDLSELGIKTEL</sequence>
<evidence type="ECO:0000256" key="1">
    <source>
        <dbReference type="ARBA" id="ARBA00001182"/>
    </source>
</evidence>
<dbReference type="CDD" id="cd03001">
    <property type="entry name" value="PDI_a_P5"/>
    <property type="match status" value="1"/>
</dbReference>
<proteinExistence type="inferred from homology"/>
<comment type="catalytic activity">
    <reaction evidence="1">
        <text>Catalyzes the rearrangement of -S-S- bonds in proteins.</text>
        <dbReference type="EC" id="5.3.4.1"/>
    </reaction>
</comment>
<dbReference type="PANTHER" id="PTHR45815:SF3">
    <property type="entry name" value="PROTEIN DISULFIDE-ISOMERASE A6"/>
    <property type="match status" value="1"/>
</dbReference>
<dbReference type="NCBIfam" id="TIGR01126">
    <property type="entry name" value="pdi_dom"/>
    <property type="match status" value="1"/>
</dbReference>
<dbReference type="CDD" id="cd02983">
    <property type="entry name" value="P5_C"/>
    <property type="match status" value="1"/>
</dbReference>
<keyword evidence="8" id="KW-1015">Disulfide bond</keyword>
<feature type="domain" description="Thioredoxin" evidence="13">
    <location>
        <begin position="193"/>
        <end position="312"/>
    </location>
</feature>
<feature type="domain" description="Thioredoxin" evidence="13">
    <location>
        <begin position="42"/>
        <end position="158"/>
    </location>
</feature>
<evidence type="ECO:0000256" key="8">
    <source>
        <dbReference type="ARBA" id="ARBA00023157"/>
    </source>
</evidence>
<dbReference type="InterPro" id="IPR057305">
    <property type="entry name" value="Thioredox_PDIA6_C"/>
</dbReference>
<dbReference type="AlphaFoldDB" id="A0A0X3NQ83"/>
<dbReference type="InterPro" id="IPR017937">
    <property type="entry name" value="Thioredoxin_CS"/>
</dbReference>
<organism evidence="14">
    <name type="scientific">Schistocephalus solidus</name>
    <name type="common">Tapeworm</name>
    <dbReference type="NCBI Taxonomy" id="70667"/>
    <lineage>
        <taxon>Eukaryota</taxon>
        <taxon>Metazoa</taxon>
        <taxon>Spiralia</taxon>
        <taxon>Lophotrochozoa</taxon>
        <taxon>Platyhelminthes</taxon>
        <taxon>Cestoda</taxon>
        <taxon>Eucestoda</taxon>
        <taxon>Diphyllobothriidea</taxon>
        <taxon>Diphyllobothriidae</taxon>
        <taxon>Schistocephalus</taxon>
    </lineage>
</organism>
<dbReference type="PRINTS" id="PR00421">
    <property type="entry name" value="THIOREDOXIN"/>
</dbReference>
<evidence type="ECO:0000256" key="2">
    <source>
        <dbReference type="ARBA" id="ARBA00004319"/>
    </source>
</evidence>
<dbReference type="GO" id="GO:0015035">
    <property type="term" value="F:protein-disulfide reductase activity"/>
    <property type="evidence" value="ECO:0007669"/>
    <property type="project" value="TreeGrafter"/>
</dbReference>
<keyword evidence="9" id="KW-0413">Isomerase</keyword>
<dbReference type="PROSITE" id="PS51352">
    <property type="entry name" value="THIOREDOXIN_2"/>
    <property type="match status" value="2"/>
</dbReference>
<dbReference type="InterPro" id="IPR013766">
    <property type="entry name" value="Thioredoxin_domain"/>
</dbReference>
<accession>A0A0X3NQ83</accession>
<dbReference type="InterPro" id="IPR005788">
    <property type="entry name" value="PDI_thioredoxin-like_dom"/>
</dbReference>
<dbReference type="EMBL" id="GEEE01021895">
    <property type="protein sequence ID" value="JAP41330.1"/>
    <property type="molecule type" value="Transcribed_RNA"/>
</dbReference>
<feature type="region of interest" description="Disordered" evidence="12">
    <location>
        <begin position="168"/>
        <end position="202"/>
    </location>
</feature>
<comment type="similarity">
    <text evidence="3 11">Belongs to the protein disulfide isomerase family.</text>
</comment>
<evidence type="ECO:0000256" key="5">
    <source>
        <dbReference type="ARBA" id="ARBA00022729"/>
    </source>
</evidence>
<comment type="subcellular location">
    <subcellularLocation>
        <location evidence="2">Endoplasmic reticulum lumen</location>
    </subcellularLocation>
</comment>
<dbReference type="GO" id="GO:0005788">
    <property type="term" value="C:endoplasmic reticulum lumen"/>
    <property type="evidence" value="ECO:0007669"/>
    <property type="project" value="UniProtKB-SubCell"/>
</dbReference>
<dbReference type="GO" id="GO:0003756">
    <property type="term" value="F:protein disulfide isomerase activity"/>
    <property type="evidence" value="ECO:0007669"/>
    <property type="project" value="UniProtKB-EC"/>
</dbReference>
<dbReference type="PROSITE" id="PS00194">
    <property type="entry name" value="THIOREDOXIN_1"/>
    <property type="match status" value="2"/>
</dbReference>
<name>A0A0X3NQ83_SCHSO</name>
<evidence type="ECO:0000256" key="6">
    <source>
        <dbReference type="ARBA" id="ARBA00022737"/>
    </source>
</evidence>
<dbReference type="Gene3D" id="3.40.30.10">
    <property type="entry name" value="Glutaredoxin"/>
    <property type="match status" value="2"/>
</dbReference>
<evidence type="ECO:0000259" key="13">
    <source>
        <dbReference type="PROSITE" id="PS51352"/>
    </source>
</evidence>
<dbReference type="GO" id="GO:0034976">
    <property type="term" value="P:response to endoplasmic reticulum stress"/>
    <property type="evidence" value="ECO:0007669"/>
    <property type="project" value="TreeGrafter"/>
</dbReference>
<keyword evidence="10" id="KW-0676">Redox-active center</keyword>
<keyword evidence="7" id="KW-0256">Endoplasmic reticulum</keyword>
<evidence type="ECO:0000256" key="12">
    <source>
        <dbReference type="SAM" id="MobiDB-lite"/>
    </source>
</evidence>
<feature type="non-terminal residue" evidence="14">
    <location>
        <position position="1"/>
    </location>
</feature>
<dbReference type="Pfam" id="PF24541">
    <property type="entry name" value="Thioredox_PDIA6_C"/>
    <property type="match status" value="1"/>
</dbReference>
<evidence type="ECO:0000256" key="7">
    <source>
        <dbReference type="ARBA" id="ARBA00022824"/>
    </source>
</evidence>
<evidence type="ECO:0000256" key="4">
    <source>
        <dbReference type="ARBA" id="ARBA00012723"/>
    </source>
</evidence>
<dbReference type="Pfam" id="PF00085">
    <property type="entry name" value="Thioredoxin"/>
    <property type="match status" value="2"/>
</dbReference>
<reference evidence="14" key="1">
    <citation type="submission" date="2016-01" db="EMBL/GenBank/DDBJ databases">
        <title>Reference transcriptome for the parasite Schistocephalus solidus: insights into the molecular evolution of parasitism.</title>
        <authorList>
            <person name="Hebert F.O."/>
            <person name="Grambauer S."/>
            <person name="Barber I."/>
            <person name="Landry C.R."/>
            <person name="Aubin-Horth N."/>
        </authorList>
    </citation>
    <scope>NUCLEOTIDE SEQUENCE</scope>
</reference>
<evidence type="ECO:0000256" key="11">
    <source>
        <dbReference type="RuleBase" id="RU004208"/>
    </source>
</evidence>
<keyword evidence="6" id="KW-0677">Repeat</keyword>
<gene>
    <name evidence="14" type="primary">PDIA6</name>
    <name evidence="14" type="ORF">TR162932</name>
</gene>
<protein>
    <recommendedName>
        <fullName evidence="4">protein disulfide-isomerase</fullName>
        <ecNumber evidence="4">5.3.4.1</ecNumber>
    </recommendedName>
</protein>
<evidence type="ECO:0000256" key="9">
    <source>
        <dbReference type="ARBA" id="ARBA00023235"/>
    </source>
</evidence>
<evidence type="ECO:0000256" key="10">
    <source>
        <dbReference type="ARBA" id="ARBA00023284"/>
    </source>
</evidence>
<dbReference type="PANTHER" id="PTHR45815">
    <property type="entry name" value="PROTEIN DISULFIDE-ISOMERASE A6"/>
    <property type="match status" value="1"/>
</dbReference>
<dbReference type="EC" id="5.3.4.1" evidence="4"/>
<evidence type="ECO:0000256" key="3">
    <source>
        <dbReference type="ARBA" id="ARBA00006347"/>
    </source>
</evidence>
<dbReference type="InterPro" id="IPR036249">
    <property type="entry name" value="Thioredoxin-like_sf"/>
</dbReference>
<evidence type="ECO:0000313" key="14">
    <source>
        <dbReference type="EMBL" id="JAP41330.1"/>
    </source>
</evidence>
<keyword evidence="5" id="KW-0732">Signal</keyword>